<evidence type="ECO:0000259" key="9">
    <source>
        <dbReference type="Pfam" id="PF23559"/>
    </source>
</evidence>
<dbReference type="Pfam" id="PF18052">
    <property type="entry name" value="Rx_N"/>
    <property type="match status" value="1"/>
</dbReference>
<dbReference type="Gene3D" id="1.10.8.430">
    <property type="entry name" value="Helical domain of apoptotic protease-activating factors"/>
    <property type="match status" value="1"/>
</dbReference>
<dbReference type="PANTHER" id="PTHR23155">
    <property type="entry name" value="DISEASE RESISTANCE PROTEIN RP"/>
    <property type="match status" value="1"/>
</dbReference>
<dbReference type="InterPro" id="IPR058922">
    <property type="entry name" value="WHD_DRP"/>
</dbReference>
<organism evidence="11">
    <name type="scientific">Dasypyrum villosum</name>
    <dbReference type="NCBI Taxonomy" id="40247"/>
    <lineage>
        <taxon>Eukaryota</taxon>
        <taxon>Viridiplantae</taxon>
        <taxon>Streptophyta</taxon>
        <taxon>Embryophyta</taxon>
        <taxon>Tracheophyta</taxon>
        <taxon>Spermatophyta</taxon>
        <taxon>Magnoliopsida</taxon>
        <taxon>Liliopsida</taxon>
        <taxon>Poales</taxon>
        <taxon>Poaceae</taxon>
        <taxon>BOP clade</taxon>
        <taxon>Pooideae</taxon>
        <taxon>Triticodae</taxon>
        <taxon>Triticeae</taxon>
        <taxon>Triticinae</taxon>
        <taxon>Dasypyrum</taxon>
    </lineage>
</organism>
<evidence type="ECO:0000256" key="5">
    <source>
        <dbReference type="ARBA" id="ARBA00022821"/>
    </source>
</evidence>
<dbReference type="SUPFAM" id="SSF52540">
    <property type="entry name" value="P-loop containing nucleoside triphosphate hydrolases"/>
    <property type="match status" value="1"/>
</dbReference>
<keyword evidence="5" id="KW-0611">Plant defense</keyword>
<keyword evidence="6" id="KW-0175">Coiled coil</keyword>
<dbReference type="InterPro" id="IPR044974">
    <property type="entry name" value="Disease_R_plants"/>
</dbReference>
<dbReference type="PANTHER" id="PTHR23155:SF1167">
    <property type="entry name" value="OS08G0412100 PROTEIN"/>
    <property type="match status" value="1"/>
</dbReference>
<dbReference type="InterPro" id="IPR027417">
    <property type="entry name" value="P-loop_NTPase"/>
</dbReference>
<accession>A0A8K1IB72</accession>
<keyword evidence="3" id="KW-0677">Repeat</keyword>
<dbReference type="Gene3D" id="3.80.10.10">
    <property type="entry name" value="Ribonuclease Inhibitor"/>
    <property type="match status" value="1"/>
</dbReference>
<dbReference type="Pfam" id="PF23559">
    <property type="entry name" value="WHD_DRP"/>
    <property type="match status" value="1"/>
</dbReference>
<dbReference type="GO" id="GO:0042742">
    <property type="term" value="P:defense response to bacterium"/>
    <property type="evidence" value="ECO:0007669"/>
    <property type="project" value="UniProtKB-ARBA"/>
</dbReference>
<dbReference type="InterPro" id="IPR042197">
    <property type="entry name" value="Apaf_helical"/>
</dbReference>
<evidence type="ECO:0000259" key="8">
    <source>
        <dbReference type="Pfam" id="PF18052"/>
    </source>
</evidence>
<evidence type="ECO:0000313" key="11">
    <source>
        <dbReference type="EMBL" id="UBY07431.1"/>
    </source>
</evidence>
<keyword evidence="2" id="KW-0433">Leucine-rich repeat</keyword>
<sequence length="923" mass="104115">MAPVTAALGALGPLLGKLADLLANECGRLKRVRREIRSLRTEFTSMHAALQTYAQLDDPTHRVKQWVSLVRELAYDTEDCFDKFIRHLGDGGGHDVGFKEFFRKTARRLKTLGARRGIASQINDLKLRIKQVKELKTSYNLDGVASSTQGHTIVDPRLAALFAEEAHLVGIDSPRDNLAKWMLEEESKQRRRVLSIVGFGGLGKTTLANEVYRKIQERFDCHALVSVSQKPDTKKIIKDLISQMSRNSDFTKDMESWDEQKSIGKLRELLQHKRYLVIIDDIWSISAWKAINCAFPENNSSSRIITTTRILEVARSCCPDRDDQIYEMTPLSDVHSERLFFNRIFGSEERCPDMLIEVSNAILKKCGGLPLAIISISGLLANRPRVKEEWEKVKRSIGSDLNRNQSLEGMKNILSLSYNDLPPNLKTVLLHLSNFPEDYVIDRERLVRQWIAEGFISEERGRSCQDVAESYFYELINKSLVQPVDVGYDGKVRACRVHDMMLELIISKSIEENFITVVNGSQTVWGNSQCSIRRLSIQDIDQELASELAKKDLSHVRSLIITSSGCMKHLPSLSKFETLRVLDFEGCWGVAQYDMDGMENLFQLKYLSFKKTDILELPSGLVMLHDLETLDLRSTEIRDLPAIIVQLTKLQHLLGGFNGWKIPVGIGNMTNLREISGFGITMNSVGSVEELGSLINLKVIHVRCEESQECKSHAEMFHSSLCKLGSYKLQSVWINGGNSSLFELLDSWSPLPSCLQRYVMGTPYCLSKLPKWITPALTSLAYLHISLSVITEEVLGILGELPALLSLTLCTNTVHKDRLVLQGREFRCLKEFRYQPFGKGAGTLVFEKGALPKLEKFDLWFNVSMAKAYGFYLGLEHLPCLKDVQIILENQDATSPEVEAAAAAIRKEASLHANHPRLTLHGV</sequence>
<dbReference type="EMBL" id="MZ672832">
    <property type="protein sequence ID" value="UBY07431.1"/>
    <property type="molecule type" value="mRNA"/>
</dbReference>
<protein>
    <submittedName>
        <fullName evidence="11">NBS-LRR disease resistance protein</fullName>
    </submittedName>
</protein>
<evidence type="ECO:0000256" key="4">
    <source>
        <dbReference type="ARBA" id="ARBA00022741"/>
    </source>
</evidence>
<dbReference type="GO" id="GO:0009626">
    <property type="term" value="P:plant-type hypersensitive response"/>
    <property type="evidence" value="ECO:0007669"/>
    <property type="project" value="UniProtKB-ARBA"/>
</dbReference>
<dbReference type="Gene3D" id="3.40.50.300">
    <property type="entry name" value="P-loop containing nucleotide triphosphate hydrolases"/>
    <property type="match status" value="1"/>
</dbReference>
<dbReference type="InterPro" id="IPR002182">
    <property type="entry name" value="NB-ARC"/>
</dbReference>
<feature type="domain" description="Disease resistance protein winged helix" evidence="9">
    <location>
        <begin position="435"/>
        <end position="505"/>
    </location>
</feature>
<dbReference type="GO" id="GO:0043531">
    <property type="term" value="F:ADP binding"/>
    <property type="evidence" value="ECO:0007669"/>
    <property type="project" value="InterPro"/>
</dbReference>
<dbReference type="FunFam" id="3.40.50.300:FF:001091">
    <property type="entry name" value="Probable disease resistance protein At1g61300"/>
    <property type="match status" value="1"/>
</dbReference>
<dbReference type="InterPro" id="IPR036388">
    <property type="entry name" value="WH-like_DNA-bd_sf"/>
</dbReference>
<feature type="domain" description="NB-ARC" evidence="7">
    <location>
        <begin position="176"/>
        <end position="345"/>
    </location>
</feature>
<dbReference type="Gene3D" id="1.10.10.10">
    <property type="entry name" value="Winged helix-like DNA-binding domain superfamily/Winged helix DNA-binding domain"/>
    <property type="match status" value="1"/>
</dbReference>
<comment type="similarity">
    <text evidence="1">Belongs to the disease resistance NB-LRR family.</text>
</comment>
<dbReference type="PRINTS" id="PR00364">
    <property type="entry name" value="DISEASERSIST"/>
</dbReference>
<dbReference type="AlphaFoldDB" id="A0A8K1IB72"/>
<feature type="domain" description="Disease resistance R13L4/SHOC-2-like LRR" evidence="10">
    <location>
        <begin position="555"/>
        <end position="918"/>
    </location>
</feature>
<dbReference type="InterPro" id="IPR041118">
    <property type="entry name" value="Rx_N"/>
</dbReference>
<evidence type="ECO:0000256" key="1">
    <source>
        <dbReference type="ARBA" id="ARBA00008894"/>
    </source>
</evidence>
<dbReference type="SUPFAM" id="SSF52058">
    <property type="entry name" value="L domain-like"/>
    <property type="match status" value="1"/>
</dbReference>
<reference evidence="11" key="1">
    <citation type="submission" date="2021-07" db="EMBL/GenBank/DDBJ databases">
        <title>Genome-wide identification of the NLR gene family in Haynaldia villosa by SMRT-RenSeq.</title>
        <authorList>
            <person name="Huang Z."/>
            <person name="Qiao F."/>
            <person name="Yang B."/>
            <person name="Liu J."/>
            <person name="Liu Y."/>
            <person name="Wulff B.B.H."/>
            <person name="Hu P."/>
            <person name="Lv Z."/>
            <person name="Zhang R."/>
            <person name="Chen P."/>
            <person name="Xing L."/>
            <person name="Cao A."/>
        </authorList>
    </citation>
    <scope>NUCLEOTIDE SEQUENCE</scope>
    <source>
        <strain evidence="11">Hv_Contig_1026_nlr_1</strain>
    </source>
</reference>
<evidence type="ECO:0000256" key="6">
    <source>
        <dbReference type="ARBA" id="ARBA00023054"/>
    </source>
</evidence>
<dbReference type="CDD" id="cd14798">
    <property type="entry name" value="RX-CC_like"/>
    <property type="match status" value="1"/>
</dbReference>
<evidence type="ECO:0000256" key="3">
    <source>
        <dbReference type="ARBA" id="ARBA00022737"/>
    </source>
</evidence>
<evidence type="ECO:0000256" key="2">
    <source>
        <dbReference type="ARBA" id="ARBA00022614"/>
    </source>
</evidence>
<dbReference type="GO" id="GO:0002758">
    <property type="term" value="P:innate immune response-activating signaling pathway"/>
    <property type="evidence" value="ECO:0007669"/>
    <property type="project" value="UniProtKB-ARBA"/>
</dbReference>
<dbReference type="Pfam" id="PF00931">
    <property type="entry name" value="NB-ARC"/>
    <property type="match status" value="1"/>
</dbReference>
<dbReference type="Pfam" id="PF23598">
    <property type="entry name" value="LRR_14"/>
    <property type="match status" value="1"/>
</dbReference>
<dbReference type="Gene3D" id="1.20.5.4130">
    <property type="match status" value="1"/>
</dbReference>
<evidence type="ECO:0000259" key="10">
    <source>
        <dbReference type="Pfam" id="PF23598"/>
    </source>
</evidence>
<name>A0A8K1IB72_9POAL</name>
<evidence type="ECO:0000259" key="7">
    <source>
        <dbReference type="Pfam" id="PF00931"/>
    </source>
</evidence>
<dbReference type="InterPro" id="IPR032675">
    <property type="entry name" value="LRR_dom_sf"/>
</dbReference>
<dbReference type="InterPro" id="IPR055414">
    <property type="entry name" value="LRR_R13L4/SHOC2-like"/>
</dbReference>
<dbReference type="InterPro" id="IPR038005">
    <property type="entry name" value="RX-like_CC"/>
</dbReference>
<proteinExistence type="evidence at transcript level"/>
<dbReference type="FunFam" id="1.10.10.10:FF:000322">
    <property type="entry name" value="Probable disease resistance protein At1g63360"/>
    <property type="match status" value="1"/>
</dbReference>
<feature type="domain" description="Disease resistance N-terminal" evidence="8">
    <location>
        <begin position="10"/>
        <end position="91"/>
    </location>
</feature>
<keyword evidence="4" id="KW-0547">Nucleotide-binding</keyword>